<protein>
    <recommendedName>
        <fullName evidence="5">Dolichol phosphate-mannose biosynthesis regulatory protein</fullName>
    </recommendedName>
</protein>
<comment type="pathway">
    <text evidence="5">Protein modification; protein glycosylation.</text>
</comment>
<gene>
    <name evidence="6" type="ORF">QTO34_000397</name>
</gene>
<sequence>MSPETGFQSDRELVSLRVEKKSRAQSPDTSPIRVKQALFVRGHIQESTNEGWCSGAEYGAMAMETDQVVGLSLIAISLIIFTYYTTWVILLVPGTNLGQVPNKQLLNK</sequence>
<keyword evidence="5" id="KW-0256">Endoplasmic reticulum</keyword>
<dbReference type="EMBL" id="JAULJE010000001">
    <property type="protein sequence ID" value="KAK1346541.1"/>
    <property type="molecule type" value="Genomic_DNA"/>
</dbReference>
<evidence type="ECO:0000313" key="6">
    <source>
        <dbReference type="EMBL" id="KAK1346541.1"/>
    </source>
</evidence>
<evidence type="ECO:0000256" key="4">
    <source>
        <dbReference type="ARBA" id="ARBA00023136"/>
    </source>
</evidence>
<proteinExistence type="inferred from homology"/>
<dbReference type="AlphaFoldDB" id="A0AA40IBY3"/>
<dbReference type="GO" id="GO:0180047">
    <property type="term" value="P:dolichol phosphate mannose biosynthetic process"/>
    <property type="evidence" value="ECO:0007669"/>
    <property type="project" value="InterPro"/>
</dbReference>
<keyword evidence="2 5" id="KW-0812">Transmembrane</keyword>
<evidence type="ECO:0000256" key="1">
    <source>
        <dbReference type="ARBA" id="ARBA00004141"/>
    </source>
</evidence>
<comment type="caution">
    <text evidence="5">Lacks conserved residue(s) required for the propagation of feature annotation.</text>
</comment>
<evidence type="ECO:0000313" key="7">
    <source>
        <dbReference type="Proteomes" id="UP001177744"/>
    </source>
</evidence>
<evidence type="ECO:0000256" key="3">
    <source>
        <dbReference type="ARBA" id="ARBA00022989"/>
    </source>
</evidence>
<accession>A0AA40IBY3</accession>
<dbReference type="GO" id="GO:0030234">
    <property type="term" value="F:enzyme regulator activity"/>
    <property type="evidence" value="ECO:0007669"/>
    <property type="project" value="UniProtKB-UniRule"/>
</dbReference>
<evidence type="ECO:0000256" key="5">
    <source>
        <dbReference type="RuleBase" id="RU365084"/>
    </source>
</evidence>
<comment type="caution">
    <text evidence="6">The sequence shown here is derived from an EMBL/GenBank/DDBJ whole genome shotgun (WGS) entry which is preliminary data.</text>
</comment>
<keyword evidence="4 5" id="KW-0472">Membrane</keyword>
<keyword evidence="7" id="KW-1185">Reference proteome</keyword>
<feature type="transmembrane region" description="Helical" evidence="5">
    <location>
        <begin position="68"/>
        <end position="92"/>
    </location>
</feature>
<comment type="similarity">
    <text evidence="5">Belongs to the DPM2 family.</text>
</comment>
<name>A0AA40IBY3_CNENI</name>
<dbReference type="Proteomes" id="UP001177744">
    <property type="component" value="Unassembled WGS sequence"/>
</dbReference>
<comment type="subunit">
    <text evidence="5">Component of the dolichol-phosphate mannose (DPM) synthase complex.</text>
</comment>
<comment type="function">
    <text evidence="5">Regulatory subunit of the dolichol-phosphate mannose (DPM) synthase complex; essential for the ER localization.</text>
</comment>
<comment type="subcellular location">
    <subcellularLocation>
        <location evidence="5">Endoplasmic reticulum membrane</location>
        <topology evidence="5">Multi-pass membrane protein</topology>
    </subcellularLocation>
    <subcellularLocation>
        <location evidence="1">Membrane</location>
        <topology evidence="1">Multi-pass membrane protein</topology>
    </subcellularLocation>
</comment>
<organism evidence="6 7">
    <name type="scientific">Cnephaeus nilssonii</name>
    <name type="common">Northern bat</name>
    <name type="synonym">Eptesicus nilssonii</name>
    <dbReference type="NCBI Taxonomy" id="3371016"/>
    <lineage>
        <taxon>Eukaryota</taxon>
        <taxon>Metazoa</taxon>
        <taxon>Chordata</taxon>
        <taxon>Craniata</taxon>
        <taxon>Vertebrata</taxon>
        <taxon>Euteleostomi</taxon>
        <taxon>Mammalia</taxon>
        <taxon>Eutheria</taxon>
        <taxon>Laurasiatheria</taxon>
        <taxon>Chiroptera</taxon>
        <taxon>Yangochiroptera</taxon>
        <taxon>Vespertilionidae</taxon>
        <taxon>Cnephaeus</taxon>
    </lineage>
</organism>
<reference evidence="6" key="1">
    <citation type="submission" date="2023-06" db="EMBL/GenBank/DDBJ databases">
        <title>Reference genome for the Northern bat (Eptesicus nilssonii), a most northern bat species.</title>
        <authorList>
            <person name="Laine V.N."/>
            <person name="Pulliainen A.T."/>
            <person name="Lilley T.M."/>
        </authorList>
    </citation>
    <scope>NUCLEOTIDE SEQUENCE</scope>
    <source>
        <strain evidence="6">BLF_Eptnil</strain>
        <tissue evidence="6">Kidney</tissue>
    </source>
</reference>
<dbReference type="Pfam" id="PF07297">
    <property type="entry name" value="DPM2"/>
    <property type="match status" value="1"/>
</dbReference>
<dbReference type="InterPro" id="IPR009914">
    <property type="entry name" value="DPM2"/>
</dbReference>
<keyword evidence="3 5" id="KW-1133">Transmembrane helix</keyword>
<dbReference type="GO" id="GO:0005789">
    <property type="term" value="C:endoplasmic reticulum membrane"/>
    <property type="evidence" value="ECO:0007669"/>
    <property type="project" value="UniProtKB-SubCell"/>
</dbReference>
<evidence type="ECO:0000256" key="2">
    <source>
        <dbReference type="ARBA" id="ARBA00022692"/>
    </source>
</evidence>